<evidence type="ECO:0000256" key="2">
    <source>
        <dbReference type="ARBA" id="ARBA00022475"/>
    </source>
</evidence>
<dbReference type="Gene3D" id="1.10.3730.20">
    <property type="match status" value="1"/>
</dbReference>
<keyword evidence="5 6" id="KW-0472">Membrane</keyword>
<comment type="subcellular location">
    <subcellularLocation>
        <location evidence="1">Cell membrane</location>
        <topology evidence="1">Multi-pass membrane protein</topology>
    </subcellularLocation>
</comment>
<dbReference type="PANTHER" id="PTHR42920">
    <property type="entry name" value="OS03G0707200 PROTEIN-RELATED"/>
    <property type="match status" value="1"/>
</dbReference>
<feature type="transmembrane region" description="Helical" evidence="6">
    <location>
        <begin position="265"/>
        <end position="284"/>
    </location>
</feature>
<protein>
    <submittedName>
        <fullName evidence="8">Inner membrane transporter RhtA</fullName>
    </submittedName>
</protein>
<feature type="transmembrane region" description="Helical" evidence="6">
    <location>
        <begin position="150"/>
        <end position="167"/>
    </location>
</feature>
<evidence type="ECO:0000256" key="3">
    <source>
        <dbReference type="ARBA" id="ARBA00022692"/>
    </source>
</evidence>
<dbReference type="PANTHER" id="PTHR42920:SF24">
    <property type="entry name" value="AROMATIC AMINO ACID EXPORTER YDDG"/>
    <property type="match status" value="1"/>
</dbReference>
<evidence type="ECO:0000313" key="9">
    <source>
        <dbReference type="Proteomes" id="UP000247540"/>
    </source>
</evidence>
<feature type="transmembrane region" description="Helical" evidence="6">
    <location>
        <begin position="123"/>
        <end position="144"/>
    </location>
</feature>
<dbReference type="Pfam" id="PF00892">
    <property type="entry name" value="EamA"/>
    <property type="match status" value="1"/>
</dbReference>
<feature type="transmembrane region" description="Helical" evidence="6">
    <location>
        <begin position="12"/>
        <end position="32"/>
    </location>
</feature>
<evidence type="ECO:0000256" key="1">
    <source>
        <dbReference type="ARBA" id="ARBA00004651"/>
    </source>
</evidence>
<accession>A0A318SIQ6</accession>
<evidence type="ECO:0000256" key="5">
    <source>
        <dbReference type="ARBA" id="ARBA00023136"/>
    </source>
</evidence>
<feature type="domain" description="EamA" evidence="7">
    <location>
        <begin position="150"/>
        <end position="278"/>
    </location>
</feature>
<feature type="transmembrane region" description="Helical" evidence="6">
    <location>
        <begin position="72"/>
        <end position="92"/>
    </location>
</feature>
<sequence length="308" mass="31485">MSASHRPDRSILVPVACVVGSLVALCVGTSFAESLFPVIGAEGTVALRTGFAALVLLLVWRPWRRPLARRDAVWICIYGATLGLTNLLFYLSLRTMPLGVALALEITGPLGLAVLSSRRLVDFTWIALAAAGLALLLLIGGPAARPDRAGATYALGAGVMWALYIVFGQKAANAHGGQATSIGLLCAALVTLPFGVVQAGTGLLAPAVLLAGLAVGIVSSALPYSLEMVALKRLPRRTFGILLSLEPAVGALAGVLFLAERLTAGQWAGIVCIMAAAVGCTATARRAVPTPSVEVTAAAAGSREEAAG</sequence>
<name>A0A318SIQ6_9BURK</name>
<reference evidence="8 9" key="1">
    <citation type="submission" date="2018-06" db="EMBL/GenBank/DDBJ databases">
        <title>Genomic Encyclopedia of Type Strains, Phase III (KMG-III): the genomes of soil and plant-associated and newly described type strains.</title>
        <authorList>
            <person name="Whitman W."/>
        </authorList>
    </citation>
    <scope>NUCLEOTIDE SEQUENCE [LARGE SCALE GENOMIC DNA]</scope>
    <source>
        <strain evidence="8 9">CECT 7646</strain>
    </source>
</reference>
<dbReference type="EMBL" id="QJTC01000005">
    <property type="protein sequence ID" value="PYE78656.1"/>
    <property type="molecule type" value="Genomic_DNA"/>
</dbReference>
<dbReference type="SUPFAM" id="SSF103481">
    <property type="entry name" value="Multidrug resistance efflux transporter EmrE"/>
    <property type="match status" value="2"/>
</dbReference>
<organism evidence="8 9">
    <name type="scientific">Xylophilus ampelinus</name>
    <dbReference type="NCBI Taxonomy" id="54067"/>
    <lineage>
        <taxon>Bacteria</taxon>
        <taxon>Pseudomonadati</taxon>
        <taxon>Pseudomonadota</taxon>
        <taxon>Betaproteobacteria</taxon>
        <taxon>Burkholderiales</taxon>
        <taxon>Xylophilus</taxon>
    </lineage>
</organism>
<evidence type="ECO:0000256" key="4">
    <source>
        <dbReference type="ARBA" id="ARBA00022989"/>
    </source>
</evidence>
<evidence type="ECO:0000259" key="7">
    <source>
        <dbReference type="Pfam" id="PF00892"/>
    </source>
</evidence>
<feature type="transmembrane region" description="Helical" evidence="6">
    <location>
        <begin position="38"/>
        <end position="60"/>
    </location>
</feature>
<comment type="caution">
    <text evidence="8">The sequence shown here is derived from an EMBL/GenBank/DDBJ whole genome shotgun (WGS) entry which is preliminary data.</text>
</comment>
<dbReference type="Proteomes" id="UP000247540">
    <property type="component" value="Unassembled WGS sequence"/>
</dbReference>
<evidence type="ECO:0000313" key="8">
    <source>
        <dbReference type="EMBL" id="PYE78656.1"/>
    </source>
</evidence>
<keyword evidence="3 6" id="KW-0812">Transmembrane</keyword>
<proteinExistence type="predicted"/>
<keyword evidence="9" id="KW-1185">Reference proteome</keyword>
<dbReference type="GO" id="GO:0005886">
    <property type="term" value="C:plasma membrane"/>
    <property type="evidence" value="ECO:0007669"/>
    <property type="project" value="UniProtKB-SubCell"/>
</dbReference>
<dbReference type="OrthoDB" id="9815120at2"/>
<feature type="transmembrane region" description="Helical" evidence="6">
    <location>
        <begin position="203"/>
        <end position="226"/>
    </location>
</feature>
<dbReference type="InterPro" id="IPR037185">
    <property type="entry name" value="EmrE-like"/>
</dbReference>
<evidence type="ECO:0000256" key="6">
    <source>
        <dbReference type="SAM" id="Phobius"/>
    </source>
</evidence>
<dbReference type="RefSeq" id="WP_110464946.1">
    <property type="nucleotide sequence ID" value="NZ_JAMOFZ010000005.1"/>
</dbReference>
<feature type="transmembrane region" description="Helical" evidence="6">
    <location>
        <begin position="98"/>
        <end position="116"/>
    </location>
</feature>
<dbReference type="InterPro" id="IPR000620">
    <property type="entry name" value="EamA_dom"/>
</dbReference>
<feature type="transmembrane region" description="Helical" evidence="6">
    <location>
        <begin position="179"/>
        <end position="197"/>
    </location>
</feature>
<keyword evidence="4 6" id="KW-1133">Transmembrane helix</keyword>
<dbReference type="AlphaFoldDB" id="A0A318SIQ6"/>
<dbReference type="InterPro" id="IPR051258">
    <property type="entry name" value="Diverse_Substrate_Transporter"/>
</dbReference>
<feature type="transmembrane region" description="Helical" evidence="6">
    <location>
        <begin position="238"/>
        <end position="259"/>
    </location>
</feature>
<gene>
    <name evidence="8" type="ORF">DFQ15_10514</name>
</gene>
<keyword evidence="2" id="KW-1003">Cell membrane</keyword>